<feature type="chain" id="PRO_5047099701" description="Erythromycin esterase family protein" evidence="1">
    <location>
        <begin position="19"/>
        <end position="403"/>
    </location>
</feature>
<name>A0ABT9B6T6_9BACT</name>
<feature type="signal peptide" evidence="1">
    <location>
        <begin position="1"/>
        <end position="18"/>
    </location>
</feature>
<proteinExistence type="predicted"/>
<evidence type="ECO:0000256" key="1">
    <source>
        <dbReference type="SAM" id="SignalP"/>
    </source>
</evidence>
<sequence>MKRLAACLGLASTGLLLALTAPPTNPFLLASQAMGDLKGRANYVLPVVRLRQLRVSYAAAGPAEWGNYLQALSNYETLVGETDSAAYRWQQLGVPPLAPITGTPLVVQPAASAILARTSTQQMVLFNEAHTQPKGRQLVSSLLPALYRQGFRYLALEALAAEDTAHLRQRGFPTLASGYYVAEPHMANLVREAQKLGFRLVAYDAMSSSREHDQARNLWTATLQRQPRARVLVLAGHAHINERPDTEFKSMAQWLRELSGIDPLTINQTDLDQAAISQLAPATGAWVVSDARWQPQKAPMLNDVYVINHLSLRDGKAFAAASQTISRLTIPADSLAPGAAYALLVYRQAEAQAVPNPVPVATQWLPAGVSTSIQLTLQPGRYVAEVHDEHGKCCWRQQLVIKQ</sequence>
<accession>A0ABT9B6T6</accession>
<keyword evidence="1" id="KW-0732">Signal</keyword>
<dbReference type="Proteomes" id="UP001176429">
    <property type="component" value="Unassembled WGS sequence"/>
</dbReference>
<evidence type="ECO:0000313" key="3">
    <source>
        <dbReference type="Proteomes" id="UP001176429"/>
    </source>
</evidence>
<comment type="caution">
    <text evidence="2">The sequence shown here is derived from an EMBL/GenBank/DDBJ whole genome shotgun (WGS) entry which is preliminary data.</text>
</comment>
<dbReference type="EMBL" id="JAUQSY010000001">
    <property type="protein sequence ID" value="MDO7873414.1"/>
    <property type="molecule type" value="Genomic_DNA"/>
</dbReference>
<keyword evidence="3" id="KW-1185">Reference proteome</keyword>
<evidence type="ECO:0000313" key="2">
    <source>
        <dbReference type="EMBL" id="MDO7873414.1"/>
    </source>
</evidence>
<organism evidence="2 3">
    <name type="scientific">Hymenobacter aranciens</name>
    <dbReference type="NCBI Taxonomy" id="3063996"/>
    <lineage>
        <taxon>Bacteria</taxon>
        <taxon>Pseudomonadati</taxon>
        <taxon>Bacteroidota</taxon>
        <taxon>Cytophagia</taxon>
        <taxon>Cytophagales</taxon>
        <taxon>Hymenobacteraceae</taxon>
        <taxon>Hymenobacter</taxon>
    </lineage>
</organism>
<dbReference type="SUPFAM" id="SSF159501">
    <property type="entry name" value="EreA/ChaN-like"/>
    <property type="match status" value="1"/>
</dbReference>
<gene>
    <name evidence="2" type="ORF">Q5H93_01635</name>
</gene>
<dbReference type="RefSeq" id="WP_305004728.1">
    <property type="nucleotide sequence ID" value="NZ_JAUQSY010000001.1"/>
</dbReference>
<protein>
    <recommendedName>
        <fullName evidence="4">Erythromycin esterase family protein</fullName>
    </recommendedName>
</protein>
<reference evidence="2" key="1">
    <citation type="submission" date="2023-07" db="EMBL/GenBank/DDBJ databases">
        <authorList>
            <person name="Kim M.K."/>
        </authorList>
    </citation>
    <scope>NUCLEOTIDE SEQUENCE</scope>
    <source>
        <strain evidence="2">ASUV-10-1</strain>
    </source>
</reference>
<evidence type="ECO:0008006" key="4">
    <source>
        <dbReference type="Google" id="ProtNLM"/>
    </source>
</evidence>